<comment type="caution">
    <text evidence="17">The sequence shown here is derived from an EMBL/GenBank/DDBJ whole genome shotgun (WGS) entry which is preliminary data.</text>
</comment>
<comment type="similarity">
    <text evidence="12 13">Belongs to the TonB-dependent receptor family.</text>
</comment>
<keyword evidence="17" id="KW-0675">Receptor</keyword>
<evidence type="ECO:0000256" key="14">
    <source>
        <dbReference type="SAM" id="SignalP"/>
    </source>
</evidence>
<evidence type="ECO:0000256" key="10">
    <source>
        <dbReference type="ARBA" id="ARBA00023136"/>
    </source>
</evidence>
<dbReference type="Gene3D" id="2.170.130.10">
    <property type="entry name" value="TonB-dependent receptor, plug domain"/>
    <property type="match status" value="1"/>
</dbReference>
<feature type="chain" id="PRO_5046832925" evidence="14">
    <location>
        <begin position="30"/>
        <end position="793"/>
    </location>
</feature>
<keyword evidence="18" id="KW-1185">Reference proteome</keyword>
<dbReference type="Proteomes" id="UP001597032">
    <property type="component" value="Unassembled WGS sequence"/>
</dbReference>
<dbReference type="EMBL" id="JBHTIC010000002">
    <property type="protein sequence ID" value="MFD0760621.1"/>
    <property type="molecule type" value="Genomic_DNA"/>
</dbReference>
<feature type="signal peptide" evidence="14">
    <location>
        <begin position="1"/>
        <end position="29"/>
    </location>
</feature>
<keyword evidence="4" id="KW-0410">Iron transport</keyword>
<dbReference type="SUPFAM" id="SSF49464">
    <property type="entry name" value="Carboxypeptidase regulatory domain-like"/>
    <property type="match status" value="1"/>
</dbReference>
<keyword evidence="8" id="KW-0406">Ion transport</keyword>
<evidence type="ECO:0000259" key="15">
    <source>
        <dbReference type="Pfam" id="PF00593"/>
    </source>
</evidence>
<dbReference type="Pfam" id="PF13715">
    <property type="entry name" value="CarbopepD_reg_2"/>
    <property type="match status" value="1"/>
</dbReference>
<evidence type="ECO:0000259" key="16">
    <source>
        <dbReference type="Pfam" id="PF07715"/>
    </source>
</evidence>
<evidence type="ECO:0000256" key="8">
    <source>
        <dbReference type="ARBA" id="ARBA00023065"/>
    </source>
</evidence>
<evidence type="ECO:0000256" key="5">
    <source>
        <dbReference type="ARBA" id="ARBA00022692"/>
    </source>
</evidence>
<keyword evidence="6 14" id="KW-0732">Signal</keyword>
<comment type="subcellular location">
    <subcellularLocation>
        <location evidence="1 12">Cell outer membrane</location>
        <topology evidence="1 12">Multi-pass membrane protein</topology>
    </subcellularLocation>
</comment>
<dbReference type="Pfam" id="PF07715">
    <property type="entry name" value="Plug"/>
    <property type="match status" value="1"/>
</dbReference>
<keyword evidence="9 13" id="KW-0798">TonB box</keyword>
<keyword evidence="7" id="KW-0408">Iron</keyword>
<dbReference type="PANTHER" id="PTHR32552:SF68">
    <property type="entry name" value="FERRICHROME OUTER MEMBRANE TRANSPORTER_PHAGE RECEPTOR"/>
    <property type="match status" value="1"/>
</dbReference>
<keyword evidence="3 12" id="KW-1134">Transmembrane beta strand</keyword>
<sequence length="793" mass="89561">MKPFLKLKFKKVKSLVAFLIIVFSLNANAQEFFTLSGKVTDGNNPLPGASVLIKGTSKGVTSDFDGNFKLNLKKGVYTLVVSIISQPKEVTVNLTKDTFISINMSDSFVSLDEVLVSAVRVKPSSPVTHNNISKEELEKRNLGQDIPMLLNYLPSVTSSSDAGAGIGYTYIRVRGSDASRINVTLNGIPYNDTESQGTFWVNLGDFTSSTQSMQLQRGVGTSTNGSGAFGASLNLLTDAISENAYGEISSAFGSYNTQKHTVKFSTGKINDHIEIAGRFSKIDSDGYIDRAFSDLKSYFLQGSYVDDNTLIKAITFGNKEKTYQAWYGLTAEELKEDRKQNPYTYENETDNYWQDHYQLHWNEKLNHNWSTNLGLNYTKGKGYFEQYKEGSAVSKYNNIVEATGTDWYGSPATDLIVRRWLDNDFYVLNFNANYKNEAYEVISGISASNYTGDHFGEVIWAKQFAENANIRDRYYFSDATKNEFSIYSKASFKLNENLSGLVDLQGRFVNYKTDGLTSDRNTLDIDKSYSFFNPKFGLTYKINNTNSIYTSYARANREPNRDDFKNGSDVQNEVLNDFELGWRLKNEKVVLNTNVYYMLYKNQLIQTGGLNDVGEYLRENVEDSYRFGLEVDANIVLSNKLSMRPNITISSNKIKNFILERDDTSKNIGTTNIAFSPNIIAGNYLNYQPVESLTINFLSKFVGEQYLSNTDTEASKLDSYFTSDLNLTYEIKPKSTFKSIVLSALVNNIFNKEYVDRGYTYLDYWSTPGTSFEVQGYYPQATRNFLVGATFKF</sequence>
<evidence type="ECO:0000256" key="3">
    <source>
        <dbReference type="ARBA" id="ARBA00022452"/>
    </source>
</evidence>
<dbReference type="InterPro" id="IPR000531">
    <property type="entry name" value="Beta-barrel_TonB"/>
</dbReference>
<dbReference type="Gene3D" id="2.40.170.20">
    <property type="entry name" value="TonB-dependent receptor, beta-barrel domain"/>
    <property type="match status" value="1"/>
</dbReference>
<evidence type="ECO:0000256" key="11">
    <source>
        <dbReference type="ARBA" id="ARBA00023237"/>
    </source>
</evidence>
<evidence type="ECO:0000256" key="6">
    <source>
        <dbReference type="ARBA" id="ARBA00022729"/>
    </source>
</evidence>
<dbReference type="Pfam" id="PF00593">
    <property type="entry name" value="TonB_dep_Rec_b-barrel"/>
    <property type="match status" value="1"/>
</dbReference>
<evidence type="ECO:0000256" key="9">
    <source>
        <dbReference type="ARBA" id="ARBA00023077"/>
    </source>
</evidence>
<evidence type="ECO:0000256" key="12">
    <source>
        <dbReference type="PROSITE-ProRule" id="PRU01360"/>
    </source>
</evidence>
<feature type="domain" description="TonB-dependent receptor-like beta-barrel" evidence="15">
    <location>
        <begin position="340"/>
        <end position="749"/>
    </location>
</feature>
<evidence type="ECO:0000256" key="4">
    <source>
        <dbReference type="ARBA" id="ARBA00022496"/>
    </source>
</evidence>
<dbReference type="InterPro" id="IPR037066">
    <property type="entry name" value="Plug_dom_sf"/>
</dbReference>
<keyword evidence="11 12" id="KW-0998">Cell outer membrane</keyword>
<dbReference type="InterPro" id="IPR036942">
    <property type="entry name" value="Beta-barrel_TonB_sf"/>
</dbReference>
<accession>A0ABW2Z185</accession>
<dbReference type="PROSITE" id="PS52016">
    <property type="entry name" value="TONB_DEPENDENT_REC_3"/>
    <property type="match status" value="1"/>
</dbReference>
<name>A0ABW2Z185_9FLAO</name>
<feature type="domain" description="TonB-dependent receptor plug" evidence="16">
    <location>
        <begin position="125"/>
        <end position="231"/>
    </location>
</feature>
<organism evidence="17 18">
    <name type="scientific">Lutibacter aestuarii</name>
    <dbReference type="NCBI Taxonomy" id="861111"/>
    <lineage>
        <taxon>Bacteria</taxon>
        <taxon>Pseudomonadati</taxon>
        <taxon>Bacteroidota</taxon>
        <taxon>Flavobacteriia</taxon>
        <taxon>Flavobacteriales</taxon>
        <taxon>Flavobacteriaceae</taxon>
        <taxon>Lutibacter</taxon>
    </lineage>
</organism>
<evidence type="ECO:0000256" key="13">
    <source>
        <dbReference type="RuleBase" id="RU003357"/>
    </source>
</evidence>
<dbReference type="Gene3D" id="2.60.40.1120">
    <property type="entry name" value="Carboxypeptidase-like, regulatory domain"/>
    <property type="match status" value="1"/>
</dbReference>
<evidence type="ECO:0000313" key="18">
    <source>
        <dbReference type="Proteomes" id="UP001597032"/>
    </source>
</evidence>
<evidence type="ECO:0000256" key="7">
    <source>
        <dbReference type="ARBA" id="ARBA00023004"/>
    </source>
</evidence>
<dbReference type="PANTHER" id="PTHR32552">
    <property type="entry name" value="FERRICHROME IRON RECEPTOR-RELATED"/>
    <property type="match status" value="1"/>
</dbReference>
<dbReference type="InterPro" id="IPR012910">
    <property type="entry name" value="Plug_dom"/>
</dbReference>
<dbReference type="SUPFAM" id="SSF56935">
    <property type="entry name" value="Porins"/>
    <property type="match status" value="1"/>
</dbReference>
<keyword evidence="2 12" id="KW-0813">Transport</keyword>
<evidence type="ECO:0000256" key="2">
    <source>
        <dbReference type="ARBA" id="ARBA00022448"/>
    </source>
</evidence>
<evidence type="ECO:0000256" key="1">
    <source>
        <dbReference type="ARBA" id="ARBA00004571"/>
    </source>
</evidence>
<gene>
    <name evidence="17" type="ORF">ACFQZW_00845</name>
</gene>
<keyword evidence="10 12" id="KW-0472">Membrane</keyword>
<reference evidence="18" key="1">
    <citation type="journal article" date="2019" name="Int. J. Syst. Evol. Microbiol.">
        <title>The Global Catalogue of Microorganisms (GCM) 10K type strain sequencing project: providing services to taxonomists for standard genome sequencing and annotation.</title>
        <authorList>
            <consortium name="The Broad Institute Genomics Platform"/>
            <consortium name="The Broad Institute Genome Sequencing Center for Infectious Disease"/>
            <person name="Wu L."/>
            <person name="Ma J."/>
        </authorList>
    </citation>
    <scope>NUCLEOTIDE SEQUENCE [LARGE SCALE GENOMIC DNA]</scope>
    <source>
        <strain evidence="18">CCUG 60022</strain>
    </source>
</reference>
<keyword evidence="5 12" id="KW-0812">Transmembrane</keyword>
<evidence type="ECO:0000313" key="17">
    <source>
        <dbReference type="EMBL" id="MFD0760621.1"/>
    </source>
</evidence>
<proteinExistence type="inferred from homology"/>
<dbReference type="InterPro" id="IPR008969">
    <property type="entry name" value="CarboxyPept-like_regulatory"/>
</dbReference>
<protein>
    <submittedName>
        <fullName evidence="17">TonB-dependent receptor</fullName>
    </submittedName>
</protein>
<dbReference type="InterPro" id="IPR039426">
    <property type="entry name" value="TonB-dep_rcpt-like"/>
</dbReference>